<feature type="transmembrane region" description="Helical" evidence="8">
    <location>
        <begin position="468"/>
        <end position="488"/>
    </location>
</feature>
<evidence type="ECO:0000256" key="8">
    <source>
        <dbReference type="SAM" id="Phobius"/>
    </source>
</evidence>
<dbReference type="InterPro" id="IPR018093">
    <property type="entry name" value="BCCT_CS"/>
</dbReference>
<protein>
    <submittedName>
        <fullName evidence="9">BCCT family transporter</fullName>
    </submittedName>
</protein>
<evidence type="ECO:0000256" key="7">
    <source>
        <dbReference type="ARBA" id="ARBA00023136"/>
    </source>
</evidence>
<evidence type="ECO:0000256" key="6">
    <source>
        <dbReference type="ARBA" id="ARBA00022989"/>
    </source>
</evidence>
<comment type="similarity">
    <text evidence="2">Belongs to the BCCT transporter (TC 2.A.15) family.</text>
</comment>
<keyword evidence="7 8" id="KW-0472">Membrane</keyword>
<comment type="caution">
    <text evidence="9">The sequence shown here is derived from an EMBL/GenBank/DDBJ whole genome shotgun (WGS) entry which is preliminary data.</text>
</comment>
<dbReference type="NCBIfam" id="TIGR00842">
    <property type="entry name" value="bcct"/>
    <property type="match status" value="1"/>
</dbReference>
<dbReference type="PANTHER" id="PTHR30047">
    <property type="entry name" value="HIGH-AFFINITY CHOLINE TRANSPORT PROTEIN-RELATED"/>
    <property type="match status" value="1"/>
</dbReference>
<dbReference type="PANTHER" id="PTHR30047:SF7">
    <property type="entry name" value="HIGH-AFFINITY CHOLINE TRANSPORT PROTEIN"/>
    <property type="match status" value="1"/>
</dbReference>
<dbReference type="EMBL" id="LORN02000014">
    <property type="protein sequence ID" value="PNN29287.1"/>
    <property type="molecule type" value="Genomic_DNA"/>
</dbReference>
<dbReference type="AlphaFoldDB" id="A0A2K0AW70"/>
<dbReference type="InterPro" id="IPR000060">
    <property type="entry name" value="BCCT_transptr"/>
</dbReference>
<feature type="transmembrane region" description="Helical" evidence="8">
    <location>
        <begin position="436"/>
        <end position="456"/>
    </location>
</feature>
<evidence type="ECO:0000256" key="4">
    <source>
        <dbReference type="ARBA" id="ARBA00022475"/>
    </source>
</evidence>
<comment type="subcellular location">
    <subcellularLocation>
        <location evidence="1">Cell membrane</location>
        <topology evidence="1">Multi-pass membrane protein</topology>
    </subcellularLocation>
</comment>
<feature type="transmembrane region" description="Helical" evidence="8">
    <location>
        <begin position="12"/>
        <end position="29"/>
    </location>
</feature>
<feature type="transmembrane region" description="Helical" evidence="8">
    <location>
        <begin position="399"/>
        <end position="424"/>
    </location>
</feature>
<feature type="transmembrane region" description="Helical" evidence="8">
    <location>
        <begin position="88"/>
        <end position="108"/>
    </location>
</feature>
<evidence type="ECO:0000256" key="3">
    <source>
        <dbReference type="ARBA" id="ARBA00022448"/>
    </source>
</evidence>
<dbReference type="PROSITE" id="PS01303">
    <property type="entry name" value="BCCT"/>
    <property type="match status" value="1"/>
</dbReference>
<proteinExistence type="inferred from homology"/>
<feature type="transmembrane region" description="Helical" evidence="8">
    <location>
        <begin position="49"/>
        <end position="68"/>
    </location>
</feature>
<keyword evidence="5 8" id="KW-0812">Transmembrane</keyword>
<evidence type="ECO:0000256" key="2">
    <source>
        <dbReference type="ARBA" id="ARBA00005658"/>
    </source>
</evidence>
<evidence type="ECO:0000313" key="9">
    <source>
        <dbReference type="EMBL" id="PNN29287.1"/>
    </source>
</evidence>
<dbReference type="GO" id="GO:0005886">
    <property type="term" value="C:plasma membrane"/>
    <property type="evidence" value="ECO:0007669"/>
    <property type="project" value="UniProtKB-SubCell"/>
</dbReference>
<keyword evidence="6 8" id="KW-1133">Transmembrane helix</keyword>
<dbReference type="GO" id="GO:0022857">
    <property type="term" value="F:transmembrane transporter activity"/>
    <property type="evidence" value="ECO:0007669"/>
    <property type="project" value="InterPro"/>
</dbReference>
<feature type="transmembrane region" description="Helical" evidence="8">
    <location>
        <begin position="142"/>
        <end position="160"/>
    </location>
</feature>
<evidence type="ECO:0000256" key="5">
    <source>
        <dbReference type="ARBA" id="ARBA00022692"/>
    </source>
</evidence>
<feature type="transmembrane region" description="Helical" evidence="8">
    <location>
        <begin position="181"/>
        <end position="206"/>
    </location>
</feature>
<evidence type="ECO:0000313" key="10">
    <source>
        <dbReference type="Proteomes" id="UP000053523"/>
    </source>
</evidence>
<dbReference type="RefSeq" id="WP_053026815.1">
    <property type="nucleotide sequence ID" value="NZ_CAJCGD010000009.1"/>
</dbReference>
<feature type="transmembrane region" description="Helical" evidence="8">
    <location>
        <begin position="345"/>
        <end position="366"/>
    </location>
</feature>
<gene>
    <name evidence="9" type="ORF">AL503_004020</name>
</gene>
<organism evidence="9 10">
    <name type="scientific">Staphylococcus haemolyticus</name>
    <dbReference type="NCBI Taxonomy" id="1283"/>
    <lineage>
        <taxon>Bacteria</taxon>
        <taxon>Bacillati</taxon>
        <taxon>Bacillota</taxon>
        <taxon>Bacilli</taxon>
        <taxon>Bacillales</taxon>
        <taxon>Staphylococcaceae</taxon>
        <taxon>Staphylococcus</taxon>
    </lineage>
</organism>
<keyword evidence="4" id="KW-1003">Cell membrane</keyword>
<accession>A0A2K0AW70</accession>
<sequence>MENKSKQFSNVFIFASVIVGLLVIIGAIFPNQFGSISGAIGSFITETFGWYYMLLISIILIFCITLIFHPIGKLKLGKPDDKPEFNTISWLTMLFSAGMGIGLVFYGSSEPISHYLSPPTASKETEAALAEAMRSSFLHYGLHPWAVYGIVALALAYTQFRKNDLGLISRTLRPIFGNKVEGPLGTVIDVLAVFATIIGVAVSLGVGAMQINGGLNYLFGVPNNKLIQGIIILIVTVLFLISAWSGLSKGIQYLSNLNMLLAVMLLIIILIVGPTILIMNMFTSSIGEYLNTLIFNSFDVAPLNSQKHEWLQSWTIYYWGWWMSWSPFVGIFIARISKGRSIREFVIAVLGVPTIISMLWFTAFGITGIEIGKQSKHIFSMPPETQLFGIFNEMPMGTILSFIAIILVGSFFITSADSATFVLGMQTSFGRLNPSGFVKIVWGVMLSAIAYILLLSGGSTGLDALQSAAIISALPFSFVVILMMISFFKDANQERKFLGLTLQPDYQRKKNYIKNNTNQQSKIK</sequence>
<feature type="transmembrane region" description="Helical" evidence="8">
    <location>
        <begin position="259"/>
        <end position="282"/>
    </location>
</feature>
<keyword evidence="3" id="KW-0813">Transport</keyword>
<feature type="transmembrane region" description="Helical" evidence="8">
    <location>
        <begin position="316"/>
        <end position="333"/>
    </location>
</feature>
<evidence type="ECO:0000256" key="1">
    <source>
        <dbReference type="ARBA" id="ARBA00004651"/>
    </source>
</evidence>
<feature type="transmembrane region" description="Helical" evidence="8">
    <location>
        <begin position="226"/>
        <end position="247"/>
    </location>
</feature>
<reference evidence="9 10" key="1">
    <citation type="submission" date="2017-12" db="EMBL/GenBank/DDBJ databases">
        <title>FDA dAtabase for Regulatory Grade micrObial Sequences (FDA-ARGOS): Supporting development and validation of Infectious Disease Dx tests.</title>
        <authorList>
            <person name="Hoffmann M."/>
            <person name="Allard M."/>
            <person name="Evans P."/>
            <person name="Brown E."/>
            <person name="Tallon L."/>
            <person name="Sadzewicz L."/>
            <person name="Sengamalay N."/>
            <person name="Ott S."/>
            <person name="Godinez A."/>
            <person name="Nagaraj S."/>
            <person name="Vavikolanu K."/>
            <person name="Aluvathingal J."/>
            <person name="Nadendla S."/>
            <person name="Sichtig H."/>
        </authorList>
    </citation>
    <scope>NUCLEOTIDE SEQUENCE [LARGE SCALE GENOMIC DNA]</scope>
    <source>
        <strain evidence="9 10">FDAARGOS_148</strain>
    </source>
</reference>
<dbReference type="Pfam" id="PF02028">
    <property type="entry name" value="BCCT"/>
    <property type="match status" value="1"/>
</dbReference>
<dbReference type="Proteomes" id="UP000053523">
    <property type="component" value="Unassembled WGS sequence"/>
</dbReference>
<name>A0A2K0AW70_STAHA</name>